<accession>A0A2V1DNN6</accession>
<dbReference type="Proteomes" id="UP000244855">
    <property type="component" value="Unassembled WGS sequence"/>
</dbReference>
<feature type="transmembrane region" description="Helical" evidence="1">
    <location>
        <begin position="83"/>
        <end position="102"/>
    </location>
</feature>
<reference evidence="2 3" key="1">
    <citation type="journal article" date="2018" name="Sci. Rep.">
        <title>Comparative genomics provides insights into the lifestyle and reveals functional heterogeneity of dark septate endophytic fungi.</title>
        <authorList>
            <person name="Knapp D.G."/>
            <person name="Nemeth J.B."/>
            <person name="Barry K."/>
            <person name="Hainaut M."/>
            <person name="Henrissat B."/>
            <person name="Johnson J."/>
            <person name="Kuo A."/>
            <person name="Lim J.H.P."/>
            <person name="Lipzen A."/>
            <person name="Nolan M."/>
            <person name="Ohm R.A."/>
            <person name="Tamas L."/>
            <person name="Grigoriev I.V."/>
            <person name="Spatafora J.W."/>
            <person name="Nagy L.G."/>
            <person name="Kovacs G.M."/>
        </authorList>
    </citation>
    <scope>NUCLEOTIDE SEQUENCE [LARGE SCALE GENOMIC DNA]</scope>
    <source>
        <strain evidence="2 3">DSE2036</strain>
    </source>
</reference>
<dbReference type="AlphaFoldDB" id="A0A2V1DNN6"/>
<gene>
    <name evidence="2" type="ORF">DM02DRAFT_26554</name>
</gene>
<organism evidence="2 3">
    <name type="scientific">Periconia macrospinosa</name>
    <dbReference type="NCBI Taxonomy" id="97972"/>
    <lineage>
        <taxon>Eukaryota</taxon>
        <taxon>Fungi</taxon>
        <taxon>Dikarya</taxon>
        <taxon>Ascomycota</taxon>
        <taxon>Pezizomycotina</taxon>
        <taxon>Dothideomycetes</taxon>
        <taxon>Pleosporomycetidae</taxon>
        <taxon>Pleosporales</taxon>
        <taxon>Massarineae</taxon>
        <taxon>Periconiaceae</taxon>
        <taxon>Periconia</taxon>
    </lineage>
</organism>
<keyword evidence="1" id="KW-0812">Transmembrane</keyword>
<sequence>MCCLFSIVFFIRREMRKQERCSSHQRDRNRYAHIFTYSTFAPWRGRQRPRLNRIAKIPNGKNSSSISCLVSLSQLRMSSMSSISLLFFLPTFPCGLFISGWGSTS</sequence>
<keyword evidence="1" id="KW-0472">Membrane</keyword>
<dbReference type="EMBL" id="KZ805404">
    <property type="protein sequence ID" value="PVH98869.1"/>
    <property type="molecule type" value="Genomic_DNA"/>
</dbReference>
<evidence type="ECO:0000313" key="2">
    <source>
        <dbReference type="EMBL" id="PVH98869.1"/>
    </source>
</evidence>
<proteinExistence type="predicted"/>
<evidence type="ECO:0000256" key="1">
    <source>
        <dbReference type="SAM" id="Phobius"/>
    </source>
</evidence>
<evidence type="ECO:0000313" key="3">
    <source>
        <dbReference type="Proteomes" id="UP000244855"/>
    </source>
</evidence>
<protein>
    <submittedName>
        <fullName evidence="2">Uncharacterized protein</fullName>
    </submittedName>
</protein>
<name>A0A2V1DNN6_9PLEO</name>
<keyword evidence="1" id="KW-1133">Transmembrane helix</keyword>
<keyword evidence="3" id="KW-1185">Reference proteome</keyword>